<evidence type="ECO:0000256" key="1">
    <source>
        <dbReference type="ARBA" id="ARBA00023015"/>
    </source>
</evidence>
<dbReference type="CDD" id="cd00090">
    <property type="entry name" value="HTH_ARSR"/>
    <property type="match status" value="1"/>
</dbReference>
<dbReference type="InterPro" id="IPR036388">
    <property type="entry name" value="WH-like_DNA-bd_sf"/>
</dbReference>
<keyword evidence="6" id="KW-1185">Reference proteome</keyword>
<evidence type="ECO:0000313" key="5">
    <source>
        <dbReference type="EMBL" id="MDQ0352155.1"/>
    </source>
</evidence>
<evidence type="ECO:0000256" key="2">
    <source>
        <dbReference type="ARBA" id="ARBA00023125"/>
    </source>
</evidence>
<sequence length="113" mass="13342">MTIQMKVTTDELSNVLKLLGEKTRLTIMQSVYVRELCVCELVELLDMSQPAISQHLRKLRDAKLVQEKRKGNWIYYKVNHDHLSYHVVEMIINELPSMENKLKELEKQNLLCE</sequence>
<dbReference type="Pfam" id="PF01022">
    <property type="entry name" value="HTH_5"/>
    <property type="match status" value="1"/>
</dbReference>
<dbReference type="PRINTS" id="PR00778">
    <property type="entry name" value="HTHARSR"/>
</dbReference>
<dbReference type="PANTHER" id="PTHR33154">
    <property type="entry name" value="TRANSCRIPTIONAL REGULATOR, ARSR FAMILY"/>
    <property type="match status" value="1"/>
</dbReference>
<protein>
    <submittedName>
        <fullName evidence="5">ArsR family transcriptional regulator</fullName>
    </submittedName>
</protein>
<dbReference type="PANTHER" id="PTHR33154:SF18">
    <property type="entry name" value="ARSENICAL RESISTANCE OPERON REPRESSOR"/>
    <property type="match status" value="1"/>
</dbReference>
<comment type="caution">
    <text evidence="5">The sequence shown here is derived from an EMBL/GenBank/DDBJ whole genome shotgun (WGS) entry which is preliminary data.</text>
</comment>
<dbReference type="RefSeq" id="WP_307068474.1">
    <property type="nucleotide sequence ID" value="NZ_JAUSUP010000005.1"/>
</dbReference>
<gene>
    <name evidence="5" type="ORF">J2R98_001989</name>
</gene>
<dbReference type="InterPro" id="IPR036390">
    <property type="entry name" value="WH_DNA-bd_sf"/>
</dbReference>
<name>A0ABU0DUL9_9BACI</name>
<keyword evidence="3" id="KW-0804">Transcription</keyword>
<dbReference type="InterPro" id="IPR051081">
    <property type="entry name" value="HTH_MetalResp_TranReg"/>
</dbReference>
<accession>A0ABU0DUL9</accession>
<proteinExistence type="predicted"/>
<dbReference type="EMBL" id="JAUSUP010000005">
    <property type="protein sequence ID" value="MDQ0352155.1"/>
    <property type="molecule type" value="Genomic_DNA"/>
</dbReference>
<dbReference type="InterPro" id="IPR011991">
    <property type="entry name" value="ArsR-like_HTH"/>
</dbReference>
<organism evidence="5 6">
    <name type="scientific">Alkalibacillus filiformis</name>
    <dbReference type="NCBI Taxonomy" id="200990"/>
    <lineage>
        <taxon>Bacteria</taxon>
        <taxon>Bacillati</taxon>
        <taxon>Bacillota</taxon>
        <taxon>Bacilli</taxon>
        <taxon>Bacillales</taxon>
        <taxon>Bacillaceae</taxon>
        <taxon>Alkalibacillus</taxon>
    </lineage>
</organism>
<dbReference type="Proteomes" id="UP001236723">
    <property type="component" value="Unassembled WGS sequence"/>
</dbReference>
<keyword evidence="2" id="KW-0238">DNA-binding</keyword>
<evidence type="ECO:0000313" key="6">
    <source>
        <dbReference type="Proteomes" id="UP001236723"/>
    </source>
</evidence>
<evidence type="ECO:0000259" key="4">
    <source>
        <dbReference type="PROSITE" id="PS50987"/>
    </source>
</evidence>
<keyword evidence="1" id="KW-0805">Transcription regulation</keyword>
<dbReference type="SMART" id="SM00418">
    <property type="entry name" value="HTH_ARSR"/>
    <property type="match status" value="1"/>
</dbReference>
<dbReference type="InterPro" id="IPR001845">
    <property type="entry name" value="HTH_ArsR_DNA-bd_dom"/>
</dbReference>
<reference evidence="5 6" key="1">
    <citation type="submission" date="2023-07" db="EMBL/GenBank/DDBJ databases">
        <title>Genomic Encyclopedia of Type Strains, Phase IV (KMG-IV): sequencing the most valuable type-strain genomes for metagenomic binning, comparative biology and taxonomic classification.</title>
        <authorList>
            <person name="Goeker M."/>
        </authorList>
    </citation>
    <scope>NUCLEOTIDE SEQUENCE [LARGE SCALE GENOMIC DNA]</scope>
    <source>
        <strain evidence="5 6">DSM 15448</strain>
    </source>
</reference>
<dbReference type="Gene3D" id="1.10.10.10">
    <property type="entry name" value="Winged helix-like DNA-binding domain superfamily/Winged helix DNA-binding domain"/>
    <property type="match status" value="1"/>
</dbReference>
<evidence type="ECO:0000256" key="3">
    <source>
        <dbReference type="ARBA" id="ARBA00023163"/>
    </source>
</evidence>
<dbReference type="SUPFAM" id="SSF46785">
    <property type="entry name" value="Winged helix' DNA-binding domain"/>
    <property type="match status" value="1"/>
</dbReference>
<dbReference type="NCBIfam" id="NF033788">
    <property type="entry name" value="HTH_metalloreg"/>
    <property type="match status" value="1"/>
</dbReference>
<feature type="domain" description="HTH arsR-type" evidence="4">
    <location>
        <begin position="4"/>
        <end position="98"/>
    </location>
</feature>
<dbReference type="PROSITE" id="PS50987">
    <property type="entry name" value="HTH_ARSR_2"/>
    <property type="match status" value="1"/>
</dbReference>